<reference evidence="2" key="2">
    <citation type="submission" date="2025-08" db="UniProtKB">
        <authorList>
            <consortium name="RefSeq"/>
        </authorList>
    </citation>
    <scope>IDENTIFICATION</scope>
</reference>
<dbReference type="KEGG" id="ang:An03g06030"/>
<gene>
    <name evidence="2" type="ORF">An03g06030</name>
</gene>
<protein>
    <submittedName>
        <fullName evidence="2">Uncharacterized protein</fullName>
    </submittedName>
</protein>
<dbReference type="GeneID" id="84590757"/>
<dbReference type="AlphaFoldDB" id="A0AAJ8DYJ3"/>
<dbReference type="RefSeq" id="XP_059600349.1">
    <property type="nucleotide sequence ID" value="XM_059747166.1"/>
</dbReference>
<accession>A0AAJ8DYJ3</accession>
<reference evidence="2" key="1">
    <citation type="submission" date="2025-02" db="EMBL/GenBank/DDBJ databases">
        <authorList>
            <consortium name="NCBI Genome Project"/>
        </authorList>
    </citation>
    <scope>NUCLEOTIDE SEQUENCE</scope>
</reference>
<name>A0AAJ8DYJ3_ASPNG</name>
<dbReference type="VEuPathDB" id="FungiDB:An03g06030"/>
<proteinExistence type="predicted"/>
<feature type="region of interest" description="Disordered" evidence="1">
    <location>
        <begin position="39"/>
        <end position="84"/>
    </location>
</feature>
<sequence length="140" mass="15436">MTIRHVEIIPHAKRADAKGVEAGSDLSTMAMNVSRRVEKLTDGLSRPTRQDSTSMRHKFTDRDPPKVQGARGDGGNVNGRNCPNTQRSGLRISYFGPFHINIGDEQNFLNIHYPPPCSGLQKDLEVLGTTLATWSASQHV</sequence>
<evidence type="ECO:0000256" key="1">
    <source>
        <dbReference type="SAM" id="MobiDB-lite"/>
    </source>
</evidence>
<evidence type="ECO:0000313" key="2">
    <source>
        <dbReference type="RefSeq" id="XP_059600349.1"/>
    </source>
</evidence>
<organism evidence="2">
    <name type="scientific">Aspergillus niger</name>
    <dbReference type="NCBI Taxonomy" id="5061"/>
    <lineage>
        <taxon>Eukaryota</taxon>
        <taxon>Fungi</taxon>
        <taxon>Dikarya</taxon>
        <taxon>Ascomycota</taxon>
        <taxon>Pezizomycotina</taxon>
        <taxon>Eurotiomycetes</taxon>
        <taxon>Eurotiomycetidae</taxon>
        <taxon>Eurotiales</taxon>
        <taxon>Aspergillaceae</taxon>
        <taxon>Aspergillus</taxon>
        <taxon>Aspergillus subgen. Circumdati</taxon>
    </lineage>
</organism>